<protein>
    <submittedName>
        <fullName evidence="3">Alpha/beta hydrolase</fullName>
    </submittedName>
</protein>
<dbReference type="PROSITE" id="PS00708">
    <property type="entry name" value="PRO_ENDOPEP_SER"/>
    <property type="match status" value="1"/>
</dbReference>
<dbReference type="EMBL" id="JAOZEW010000001">
    <property type="protein sequence ID" value="MCV9926107.1"/>
    <property type="molecule type" value="Genomic_DNA"/>
</dbReference>
<accession>A0A9X2ZAV1</accession>
<dbReference type="InterPro" id="IPR053145">
    <property type="entry name" value="AB_hydrolase_Est10"/>
</dbReference>
<reference evidence="3" key="1">
    <citation type="submission" date="2022-10" db="EMBL/GenBank/DDBJ databases">
        <title>Two novel species of Flavobacterium.</title>
        <authorList>
            <person name="Liu Q."/>
            <person name="Xin Y.-H."/>
        </authorList>
    </citation>
    <scope>NUCLEOTIDE SEQUENCE</scope>
    <source>
        <strain evidence="3">LS1R49</strain>
    </source>
</reference>
<dbReference type="GO" id="GO:0006508">
    <property type="term" value="P:proteolysis"/>
    <property type="evidence" value="ECO:0007669"/>
    <property type="project" value="InterPro"/>
</dbReference>
<sequence>MKQFILSLLIGLISMTVFGQEITGQWNGVLNVQGTQLRLVFNITKSDTSFKSTMDSPDQGAKDIPVTTTSFENSTLKLTVANARIEYEGTLGKDNKIVGTFTQAGHAFPMNLSREKIEKEKLVRPQEPTKPYPYYSEEVTFKNEKAGITLAGTLTLPKKEGVFPVVILISGSGPQNRDEELMGHKPFLVLSDYLTKNGIAVLRYDDRGTAASTGDFKTSTSFDFATDVQAAVNYLQTRKEINKQKIGLIGHSEGGLIAPIVASNSKDINFIILLAGPGIPGDQLLLLQQKVIAEAAGMNNAEIQKSQEMNKTAFGIVTKSKNAEQLKTDLTTYITKASESATDKPAGITEAEYIKMQVDKISSPWMVNFLKYNPVPTLEKVKCAVLALNGSKDLQVPPKENLSAIKEAVLKGGNKNITTKELPNLNHLFQECETGLPKEYATIEQTFSPIALNEILSWIKIQTK</sequence>
<dbReference type="PANTHER" id="PTHR43265:SF1">
    <property type="entry name" value="ESTERASE ESTD"/>
    <property type="match status" value="1"/>
</dbReference>
<evidence type="ECO:0000313" key="4">
    <source>
        <dbReference type="Proteomes" id="UP001151079"/>
    </source>
</evidence>
<dbReference type="InterPro" id="IPR002471">
    <property type="entry name" value="Pept_S9_AS"/>
</dbReference>
<dbReference type="InterPro" id="IPR029058">
    <property type="entry name" value="AB_hydrolase_fold"/>
</dbReference>
<dbReference type="Pfam" id="PF12146">
    <property type="entry name" value="Hydrolase_4"/>
    <property type="match status" value="1"/>
</dbReference>
<dbReference type="PANTHER" id="PTHR43265">
    <property type="entry name" value="ESTERASE ESTD"/>
    <property type="match status" value="1"/>
</dbReference>
<keyword evidence="1 3" id="KW-0378">Hydrolase</keyword>
<evidence type="ECO:0000259" key="2">
    <source>
        <dbReference type="Pfam" id="PF12146"/>
    </source>
</evidence>
<keyword evidence="4" id="KW-1185">Reference proteome</keyword>
<organism evidence="3 4">
    <name type="scientific">Flavobacterium shii</name>
    <dbReference type="NCBI Taxonomy" id="2987687"/>
    <lineage>
        <taxon>Bacteria</taxon>
        <taxon>Pseudomonadati</taxon>
        <taxon>Bacteroidota</taxon>
        <taxon>Flavobacteriia</taxon>
        <taxon>Flavobacteriales</taxon>
        <taxon>Flavobacteriaceae</taxon>
        <taxon>Flavobacterium</taxon>
    </lineage>
</organism>
<proteinExistence type="predicted"/>
<evidence type="ECO:0000256" key="1">
    <source>
        <dbReference type="ARBA" id="ARBA00022801"/>
    </source>
</evidence>
<dbReference type="AlphaFoldDB" id="A0A9X2ZAV1"/>
<dbReference type="SUPFAM" id="SSF53474">
    <property type="entry name" value="alpha/beta-Hydrolases"/>
    <property type="match status" value="1"/>
</dbReference>
<gene>
    <name evidence="3" type="ORF">OIU83_00445</name>
</gene>
<dbReference type="RefSeq" id="WP_264204315.1">
    <property type="nucleotide sequence ID" value="NZ_JAOZEW010000001.1"/>
</dbReference>
<evidence type="ECO:0000313" key="3">
    <source>
        <dbReference type="EMBL" id="MCV9926107.1"/>
    </source>
</evidence>
<feature type="domain" description="Serine aminopeptidase S33" evidence="2">
    <location>
        <begin position="190"/>
        <end position="401"/>
    </location>
</feature>
<name>A0A9X2ZAV1_9FLAO</name>
<comment type="caution">
    <text evidence="3">The sequence shown here is derived from an EMBL/GenBank/DDBJ whole genome shotgun (WGS) entry which is preliminary data.</text>
</comment>
<dbReference type="InterPro" id="IPR022742">
    <property type="entry name" value="Hydrolase_4"/>
</dbReference>
<dbReference type="Gene3D" id="3.40.50.1820">
    <property type="entry name" value="alpha/beta hydrolase"/>
    <property type="match status" value="1"/>
</dbReference>
<dbReference type="Proteomes" id="UP001151079">
    <property type="component" value="Unassembled WGS sequence"/>
</dbReference>
<dbReference type="GO" id="GO:0052689">
    <property type="term" value="F:carboxylic ester hydrolase activity"/>
    <property type="evidence" value="ECO:0007669"/>
    <property type="project" value="TreeGrafter"/>
</dbReference>
<dbReference type="GO" id="GO:0004252">
    <property type="term" value="F:serine-type endopeptidase activity"/>
    <property type="evidence" value="ECO:0007669"/>
    <property type="project" value="InterPro"/>
</dbReference>